<evidence type="ECO:0008006" key="4">
    <source>
        <dbReference type="Google" id="ProtNLM"/>
    </source>
</evidence>
<dbReference type="EMBL" id="CP053073">
    <property type="protein sequence ID" value="QJR13884.1"/>
    <property type="molecule type" value="Genomic_DNA"/>
</dbReference>
<evidence type="ECO:0000256" key="1">
    <source>
        <dbReference type="SAM" id="SignalP"/>
    </source>
</evidence>
<evidence type="ECO:0000313" key="3">
    <source>
        <dbReference type="Proteomes" id="UP000503096"/>
    </source>
</evidence>
<organism evidence="2 3">
    <name type="scientific">Usitatibacter palustris</name>
    <dbReference type="NCBI Taxonomy" id="2732487"/>
    <lineage>
        <taxon>Bacteria</taxon>
        <taxon>Pseudomonadati</taxon>
        <taxon>Pseudomonadota</taxon>
        <taxon>Betaproteobacteria</taxon>
        <taxon>Nitrosomonadales</taxon>
        <taxon>Usitatibacteraceae</taxon>
        <taxon>Usitatibacter</taxon>
    </lineage>
</organism>
<dbReference type="KEGG" id="upl:DSM104440_00674"/>
<keyword evidence="1" id="KW-0732">Signal</keyword>
<feature type="signal peptide" evidence="1">
    <location>
        <begin position="1"/>
        <end position="18"/>
    </location>
</feature>
<keyword evidence="3" id="KW-1185">Reference proteome</keyword>
<feature type="chain" id="PRO_5026911242" description="Spore coat protein U (SCPU) domain-containing protein" evidence="1">
    <location>
        <begin position="19"/>
        <end position="184"/>
    </location>
</feature>
<name>A0A6M4H5U2_9PROT</name>
<dbReference type="AlphaFoldDB" id="A0A6M4H5U2"/>
<dbReference type="RefSeq" id="WP_171160622.1">
    <property type="nucleotide sequence ID" value="NZ_CP053073.1"/>
</dbReference>
<evidence type="ECO:0000313" key="2">
    <source>
        <dbReference type="EMBL" id="QJR13884.1"/>
    </source>
</evidence>
<protein>
    <recommendedName>
        <fullName evidence="4">Spore coat protein U (SCPU) domain-containing protein</fullName>
    </recommendedName>
</protein>
<accession>A0A6M4H5U2</accession>
<dbReference type="Proteomes" id="UP000503096">
    <property type="component" value="Chromosome"/>
</dbReference>
<gene>
    <name evidence="2" type="ORF">DSM104440_00674</name>
</gene>
<dbReference type="InParanoid" id="A0A6M4H5U2"/>
<sequence>MRIAGIAFLLLVAAPAGATTVVIANGAAQIALRVGATGGTISTVAFAPAAATAGTGVAVLGTTNAAAGSVQGANFPTACAANNVRIWAMARSTVGAPRTATLQVNGSINLTSGGNTIPLTDFDWVTSAGTEIASAAFSGSGTQALTSFVTSREVSVCLRFRFLNTTVYPSGTYTGQITYNLSMP</sequence>
<proteinExistence type="predicted"/>
<reference evidence="2 3" key="1">
    <citation type="submission" date="2020-04" db="EMBL/GenBank/DDBJ databases">
        <title>Usitatibacter rugosus gen. nov., sp. nov. and Usitatibacter palustris sp. nov., novel members of Usitatibacteraceae fam. nov. within the order Nitrosomonadales isolated from soil.</title>
        <authorList>
            <person name="Huber K.J."/>
            <person name="Neumann-Schaal M."/>
            <person name="Geppert A."/>
            <person name="Luckner M."/>
            <person name="Wanner G."/>
            <person name="Overmann J."/>
        </authorList>
    </citation>
    <scope>NUCLEOTIDE SEQUENCE [LARGE SCALE GENOMIC DNA]</scope>
    <source>
        <strain evidence="2 3">Swamp67</strain>
    </source>
</reference>